<keyword evidence="4" id="KW-0812">Transmembrane</keyword>
<evidence type="ECO:0000256" key="3">
    <source>
        <dbReference type="SAM" id="MobiDB-lite"/>
    </source>
</evidence>
<sequence length="256" mass="25924">MTTAPDDPHVLLGAFVLGGLSDEDHGAFTEHLRSCQACKDELGQVSGLPRLLDLAGPGGGPYITGETEPGAPGPLGGGPGSSVGSWAGSSMGSSTGWSMGSSMGSPQGSPQLAHLLDEAARQRRRTRRWLAAAAAAAAVLLFAAGAWVGPRLGTTSPSATHYTAAAASGSAAKVDIALVTRGWGTQVDIACTNMPTTGQLLLWVVDAQGTARPVASWRATEADYTTVTGATALSPEQISRVEVRTDTGTVIATATT</sequence>
<feature type="domain" description="Putative zinc-finger" evidence="5">
    <location>
        <begin position="11"/>
        <end position="38"/>
    </location>
</feature>
<keyword evidence="4" id="KW-0472">Membrane</keyword>
<organism evidence="6 7">
    <name type="scientific">Intrasporangium oryzae NRRL B-24470</name>
    <dbReference type="NCBI Taxonomy" id="1386089"/>
    <lineage>
        <taxon>Bacteria</taxon>
        <taxon>Bacillati</taxon>
        <taxon>Actinomycetota</taxon>
        <taxon>Actinomycetes</taxon>
        <taxon>Micrococcales</taxon>
        <taxon>Intrasporangiaceae</taxon>
        <taxon>Intrasporangium</taxon>
    </lineage>
</organism>
<proteinExistence type="predicted"/>
<evidence type="ECO:0000256" key="4">
    <source>
        <dbReference type="SAM" id="Phobius"/>
    </source>
</evidence>
<comment type="caution">
    <text evidence="6">The sequence shown here is derived from an EMBL/GenBank/DDBJ whole genome shotgun (WGS) entry which is preliminary data.</text>
</comment>
<feature type="compositionally biased region" description="Low complexity" evidence="3">
    <location>
        <begin position="82"/>
        <end position="110"/>
    </location>
</feature>
<dbReference type="OrthoDB" id="5242431at2"/>
<dbReference type="eggNOG" id="COG5662">
    <property type="taxonomic scope" value="Bacteria"/>
</dbReference>
<dbReference type="PATRIC" id="fig|1386089.3.peg.420"/>
<accession>W9GDS5</accession>
<evidence type="ECO:0000313" key="7">
    <source>
        <dbReference type="Proteomes" id="UP000019489"/>
    </source>
</evidence>
<dbReference type="RefSeq" id="WP_034800976.1">
    <property type="nucleotide sequence ID" value="NZ_AWSA01000003.1"/>
</dbReference>
<reference evidence="6 7" key="1">
    <citation type="submission" date="2013-08" db="EMBL/GenBank/DDBJ databases">
        <title>Intrasporangium oryzae NRRL B-24470.</title>
        <authorList>
            <person name="Liu H."/>
            <person name="Wang G."/>
        </authorList>
    </citation>
    <scope>NUCLEOTIDE SEQUENCE [LARGE SCALE GENOMIC DNA]</scope>
    <source>
        <strain evidence="6 7">NRRL B-24470</strain>
    </source>
</reference>
<keyword evidence="7" id="KW-1185">Reference proteome</keyword>
<dbReference type="Pfam" id="PF13490">
    <property type="entry name" value="zf-HC2"/>
    <property type="match status" value="1"/>
</dbReference>
<feature type="transmembrane region" description="Helical" evidence="4">
    <location>
        <begin position="129"/>
        <end position="148"/>
    </location>
</feature>
<keyword evidence="1" id="KW-0805">Transcription regulation</keyword>
<dbReference type="AlphaFoldDB" id="W9GDS5"/>
<evidence type="ECO:0000259" key="5">
    <source>
        <dbReference type="Pfam" id="PF13490"/>
    </source>
</evidence>
<evidence type="ECO:0000256" key="1">
    <source>
        <dbReference type="ARBA" id="ARBA00023015"/>
    </source>
</evidence>
<keyword evidence="4" id="KW-1133">Transmembrane helix</keyword>
<dbReference type="InterPro" id="IPR041916">
    <property type="entry name" value="Anti_sigma_zinc_sf"/>
</dbReference>
<evidence type="ECO:0000313" key="6">
    <source>
        <dbReference type="EMBL" id="EWT03372.1"/>
    </source>
</evidence>
<name>W9GDS5_9MICO</name>
<feature type="region of interest" description="Disordered" evidence="3">
    <location>
        <begin position="59"/>
        <end position="110"/>
    </location>
</feature>
<evidence type="ECO:0000256" key="2">
    <source>
        <dbReference type="ARBA" id="ARBA00023163"/>
    </source>
</evidence>
<keyword evidence="2" id="KW-0804">Transcription</keyword>
<dbReference type="Proteomes" id="UP000019489">
    <property type="component" value="Unassembled WGS sequence"/>
</dbReference>
<gene>
    <name evidence="6" type="ORF">N865_19015</name>
</gene>
<dbReference type="EMBL" id="AWSA01000003">
    <property type="protein sequence ID" value="EWT03372.1"/>
    <property type="molecule type" value="Genomic_DNA"/>
</dbReference>
<dbReference type="STRING" id="1386089.N865_19015"/>
<protein>
    <recommendedName>
        <fullName evidence="5">Putative zinc-finger domain-containing protein</fullName>
    </recommendedName>
</protein>
<dbReference type="InterPro" id="IPR027383">
    <property type="entry name" value="Znf_put"/>
</dbReference>
<dbReference type="Gene3D" id="1.10.10.1320">
    <property type="entry name" value="Anti-sigma factor, zinc-finger domain"/>
    <property type="match status" value="1"/>
</dbReference>